<dbReference type="SMART" id="SM00360">
    <property type="entry name" value="RRM"/>
    <property type="match status" value="2"/>
</dbReference>
<dbReference type="InterPro" id="IPR035979">
    <property type="entry name" value="RBD_domain_sf"/>
</dbReference>
<keyword evidence="1" id="KW-0677">Repeat</keyword>
<accession>A0ABR2J075</accession>
<dbReference type="PROSITE" id="PS50102">
    <property type="entry name" value="RRM"/>
    <property type="match status" value="2"/>
</dbReference>
<dbReference type="Pfam" id="PF00076">
    <property type="entry name" value="RRM_1"/>
    <property type="match status" value="2"/>
</dbReference>
<evidence type="ECO:0000256" key="3">
    <source>
        <dbReference type="PROSITE-ProRule" id="PRU00176"/>
    </source>
</evidence>
<dbReference type="Proteomes" id="UP001470230">
    <property type="component" value="Unassembled WGS sequence"/>
</dbReference>
<evidence type="ECO:0000313" key="6">
    <source>
        <dbReference type="EMBL" id="KAK8871209.1"/>
    </source>
</evidence>
<dbReference type="InterPro" id="IPR012677">
    <property type="entry name" value="Nucleotide-bd_a/b_plait_sf"/>
</dbReference>
<organism evidence="6 7">
    <name type="scientific">Tritrichomonas musculus</name>
    <dbReference type="NCBI Taxonomy" id="1915356"/>
    <lineage>
        <taxon>Eukaryota</taxon>
        <taxon>Metamonada</taxon>
        <taxon>Parabasalia</taxon>
        <taxon>Tritrichomonadida</taxon>
        <taxon>Tritrichomonadidae</taxon>
        <taxon>Tritrichomonas</taxon>
    </lineage>
</organism>
<dbReference type="InterPro" id="IPR000504">
    <property type="entry name" value="RRM_dom"/>
</dbReference>
<dbReference type="SUPFAM" id="SSF54928">
    <property type="entry name" value="RNA-binding domain, RBD"/>
    <property type="match status" value="1"/>
</dbReference>
<gene>
    <name evidence="6" type="ORF">M9Y10_009122</name>
</gene>
<dbReference type="Gene3D" id="3.30.70.330">
    <property type="match status" value="2"/>
</dbReference>
<feature type="region of interest" description="Disordered" evidence="4">
    <location>
        <begin position="63"/>
        <end position="92"/>
    </location>
</feature>
<evidence type="ECO:0000256" key="4">
    <source>
        <dbReference type="SAM" id="MobiDB-lite"/>
    </source>
</evidence>
<protein>
    <recommendedName>
        <fullName evidence="5">RRM domain-containing protein</fullName>
    </recommendedName>
</protein>
<sequence length="299" mass="33791">MSYFPQQPQQFLQQAPSQPPGQFTAPPQLPSTMSPLAQTNAARAGQYEARPRPNLNFHRTFRATSQRVGNDMNPNGFRARPRSINSGNSSDHEIEPSTNVFINYIPAEFTEADLRRLCLEYGEIMTSKIMINLETGQSKCFGFVRFKTLEQAQNAIKGLNGRTVGTKRLLAKYAESHEKKETASMTIYIKRLPMAINTMQVTQLFSQFGDIIQIVPHVLDTIDPQYWRCFIRYTSFESASAAISAMNNQIVVQGSRPIHVRYADESRLSGSLSYDRSFMQTSLLDSGDEMQLLPSFLLQ</sequence>
<feature type="region of interest" description="Disordered" evidence="4">
    <location>
        <begin position="39"/>
        <end position="58"/>
    </location>
</feature>
<dbReference type="PRINTS" id="PR00961">
    <property type="entry name" value="HUDSXLRNA"/>
</dbReference>
<evidence type="ECO:0000313" key="7">
    <source>
        <dbReference type="Proteomes" id="UP001470230"/>
    </source>
</evidence>
<dbReference type="CDD" id="cd00590">
    <property type="entry name" value="RRM_SF"/>
    <property type="match status" value="1"/>
</dbReference>
<dbReference type="EMBL" id="JAPFFF010000014">
    <property type="protein sequence ID" value="KAK8871209.1"/>
    <property type="molecule type" value="Genomic_DNA"/>
</dbReference>
<keyword evidence="2 3" id="KW-0694">RNA-binding</keyword>
<comment type="caution">
    <text evidence="6">The sequence shown here is derived from an EMBL/GenBank/DDBJ whole genome shotgun (WGS) entry which is preliminary data.</text>
</comment>
<feature type="compositionally biased region" description="Low complexity" evidence="4">
    <location>
        <begin position="1"/>
        <end position="16"/>
    </location>
</feature>
<name>A0ABR2J075_9EUKA</name>
<proteinExistence type="predicted"/>
<feature type="domain" description="RRM" evidence="5">
    <location>
        <begin position="98"/>
        <end position="176"/>
    </location>
</feature>
<reference evidence="6 7" key="1">
    <citation type="submission" date="2024-04" db="EMBL/GenBank/DDBJ databases">
        <title>Tritrichomonas musculus Genome.</title>
        <authorList>
            <person name="Alves-Ferreira E."/>
            <person name="Grigg M."/>
            <person name="Lorenzi H."/>
            <person name="Galac M."/>
        </authorList>
    </citation>
    <scope>NUCLEOTIDE SEQUENCE [LARGE SCALE GENOMIC DNA]</scope>
    <source>
        <strain evidence="6 7">EAF2021</strain>
    </source>
</reference>
<keyword evidence="7" id="KW-1185">Reference proteome</keyword>
<dbReference type="PANTHER" id="PTHR24012">
    <property type="entry name" value="RNA BINDING PROTEIN"/>
    <property type="match status" value="1"/>
</dbReference>
<feature type="domain" description="RRM" evidence="5">
    <location>
        <begin position="185"/>
        <end position="265"/>
    </location>
</feature>
<evidence type="ECO:0000256" key="2">
    <source>
        <dbReference type="ARBA" id="ARBA00022884"/>
    </source>
</evidence>
<dbReference type="InterPro" id="IPR002343">
    <property type="entry name" value="Hud_Sxl_RNA"/>
</dbReference>
<feature type="region of interest" description="Disordered" evidence="4">
    <location>
        <begin position="1"/>
        <end position="34"/>
    </location>
</feature>
<evidence type="ECO:0000256" key="1">
    <source>
        <dbReference type="ARBA" id="ARBA00022737"/>
    </source>
</evidence>
<evidence type="ECO:0000259" key="5">
    <source>
        <dbReference type="PROSITE" id="PS50102"/>
    </source>
</evidence>